<dbReference type="GO" id="GO:0016799">
    <property type="term" value="F:hydrolase activity, hydrolyzing N-glycosyl compounds"/>
    <property type="evidence" value="ECO:0007669"/>
    <property type="project" value="InterPro"/>
</dbReference>
<feature type="domain" description="Cellulose-binding Sde182 C-terminal" evidence="3">
    <location>
        <begin position="399"/>
        <end position="510"/>
    </location>
</feature>
<keyword evidence="1" id="KW-0732">Signal</keyword>
<dbReference type="EMBL" id="JAATWM020000012">
    <property type="protein sequence ID" value="KAF9878041.1"/>
    <property type="molecule type" value="Genomic_DNA"/>
</dbReference>
<dbReference type="OrthoDB" id="3592035at2759"/>
<dbReference type="Gene3D" id="2.60.40.10">
    <property type="entry name" value="Immunoglobulins"/>
    <property type="match status" value="1"/>
</dbReference>
<feature type="domain" description="Cellulose-binding Sde182 nucleoside hydrolase-like" evidence="2">
    <location>
        <begin position="51"/>
        <end position="312"/>
    </location>
</feature>
<dbReference type="GeneID" id="62160410"/>
<feature type="chain" id="PRO_5040282111" evidence="1">
    <location>
        <begin position="26"/>
        <end position="512"/>
    </location>
</feature>
<comment type="caution">
    <text evidence="4">The sequence shown here is derived from an EMBL/GenBank/DDBJ whole genome shotgun (WGS) entry which is preliminary data.</text>
</comment>
<dbReference type="InterPro" id="IPR048527">
    <property type="entry name" value="Sde182_C"/>
</dbReference>
<evidence type="ECO:0000313" key="4">
    <source>
        <dbReference type="EMBL" id="KAF9878041.1"/>
    </source>
</evidence>
<proteinExistence type="predicted"/>
<dbReference type="Pfam" id="PF07632">
    <property type="entry name" value="Sde182_NH-like"/>
    <property type="match status" value="1"/>
</dbReference>
<organism evidence="4 5">
    <name type="scientific">Colletotrichum karsti</name>
    <dbReference type="NCBI Taxonomy" id="1095194"/>
    <lineage>
        <taxon>Eukaryota</taxon>
        <taxon>Fungi</taxon>
        <taxon>Dikarya</taxon>
        <taxon>Ascomycota</taxon>
        <taxon>Pezizomycotina</taxon>
        <taxon>Sordariomycetes</taxon>
        <taxon>Hypocreomycetidae</taxon>
        <taxon>Glomerellales</taxon>
        <taxon>Glomerellaceae</taxon>
        <taxon>Colletotrichum</taxon>
        <taxon>Colletotrichum boninense species complex</taxon>
    </lineage>
</organism>
<accession>A0A9P6LMB3</accession>
<evidence type="ECO:0000313" key="5">
    <source>
        <dbReference type="Proteomes" id="UP000781932"/>
    </source>
</evidence>
<dbReference type="RefSeq" id="XP_038747502.1">
    <property type="nucleotide sequence ID" value="XM_038887336.1"/>
</dbReference>
<name>A0A9P6LMB3_9PEZI</name>
<reference evidence="4" key="1">
    <citation type="submission" date="2020-03" db="EMBL/GenBank/DDBJ databases">
        <authorList>
            <person name="He L."/>
        </authorList>
    </citation>
    <scope>NUCLEOTIDE SEQUENCE</scope>
    <source>
        <strain evidence="4">CkLH20</strain>
    </source>
</reference>
<sequence length="512" mass="56084">MARLRYLLYALAGFLTPGVFQHVTAESIQCSADMTSTANALNGSSSFTKPRVFILSDILNEPDDSMSLVRLLVYSNVLDIRGLCATTSNFLRNATHPEEMERIVQAYGTVVGNLNRHVSEEFQFSSSDKLLSLVTSGPKVYGIEALNTSLSEGAQRLIDSLEESEEPLHVSIWGGANTLAQALQHIHSESTSSHAASLRSRLRVYAISDQDTTGTWIQTQWPDIFYVSSMHGFTEFGSATWLGMHFDDNGVANVTKTRDTWVTPNIRVGALGAVYPKIEFGLEGDTPSFLWLIPNGLSDTEWPGLGSWGGRYTRVVNLDGFNWYANAADAVALPDGGQYSSVQATVWRWRDAYQDDFAARMQWTLDRNVSEVSHPPLLNVNGSSGPASLQFQLGVNQSIILDAGKTCDADHPEDLSQLDFEWFAYPAPAGYNVAQPLSIRALAPPPGTNGTLALQEAGFTNVTLGSRVEVSLTDQVSALVDGQDLSLILQVRTTRGPYPIRRYKRIVIKVAP</sequence>
<dbReference type="Proteomes" id="UP000781932">
    <property type="component" value="Unassembled WGS sequence"/>
</dbReference>
<dbReference type="AlphaFoldDB" id="A0A9P6LMB3"/>
<dbReference type="InterPro" id="IPR013783">
    <property type="entry name" value="Ig-like_fold"/>
</dbReference>
<dbReference type="InterPro" id="IPR011483">
    <property type="entry name" value="Sde182_NH-like"/>
</dbReference>
<reference evidence="4" key="2">
    <citation type="submission" date="2020-11" db="EMBL/GenBank/DDBJ databases">
        <title>Whole genome sequencing of Colletotrichum sp.</title>
        <authorList>
            <person name="Li H."/>
        </authorList>
    </citation>
    <scope>NUCLEOTIDE SEQUENCE</scope>
    <source>
        <strain evidence="4">CkLH20</strain>
    </source>
</reference>
<gene>
    <name evidence="4" type="ORF">CkaCkLH20_04617</name>
</gene>
<dbReference type="Gene3D" id="3.90.245.10">
    <property type="entry name" value="Ribonucleoside hydrolase-like"/>
    <property type="match status" value="1"/>
</dbReference>
<keyword evidence="5" id="KW-1185">Reference proteome</keyword>
<dbReference type="InterPro" id="IPR036452">
    <property type="entry name" value="Ribo_hydro-like"/>
</dbReference>
<dbReference type="Pfam" id="PF21027">
    <property type="entry name" value="Sde0182_C"/>
    <property type="match status" value="1"/>
</dbReference>
<feature type="signal peptide" evidence="1">
    <location>
        <begin position="1"/>
        <end position="25"/>
    </location>
</feature>
<evidence type="ECO:0000256" key="1">
    <source>
        <dbReference type="SAM" id="SignalP"/>
    </source>
</evidence>
<evidence type="ECO:0000259" key="2">
    <source>
        <dbReference type="Pfam" id="PF07632"/>
    </source>
</evidence>
<protein>
    <submittedName>
        <fullName evidence="4">Cellulose-binding protein</fullName>
    </submittedName>
</protein>
<evidence type="ECO:0000259" key="3">
    <source>
        <dbReference type="Pfam" id="PF21027"/>
    </source>
</evidence>